<dbReference type="EnsemblMetazoa" id="PPA31511.1">
    <property type="protein sequence ID" value="PPA31511.1"/>
    <property type="gene ID" value="WBGene00204376"/>
</dbReference>
<dbReference type="Pfam" id="PF10317">
    <property type="entry name" value="7TM_GPCR_Srd"/>
    <property type="match status" value="1"/>
</dbReference>
<dbReference type="Proteomes" id="UP000005239">
    <property type="component" value="Unassembled WGS sequence"/>
</dbReference>
<reference evidence="1" key="2">
    <citation type="submission" date="2022-06" db="UniProtKB">
        <authorList>
            <consortium name="EnsemblMetazoa"/>
        </authorList>
    </citation>
    <scope>IDENTIFICATION</scope>
    <source>
        <strain evidence="1">PS312</strain>
    </source>
</reference>
<protein>
    <submittedName>
        <fullName evidence="1">G protein-coupled receptor</fullName>
    </submittedName>
</protein>
<gene>
    <name evidence="1" type="primary">WBGene00204376</name>
</gene>
<reference evidence="2" key="1">
    <citation type="journal article" date="2008" name="Nat. Genet.">
        <title>The Pristionchus pacificus genome provides a unique perspective on nematode lifestyle and parasitism.</title>
        <authorList>
            <person name="Dieterich C."/>
            <person name="Clifton S.W."/>
            <person name="Schuster L.N."/>
            <person name="Chinwalla A."/>
            <person name="Delehaunty K."/>
            <person name="Dinkelacker I."/>
            <person name="Fulton L."/>
            <person name="Fulton R."/>
            <person name="Godfrey J."/>
            <person name="Minx P."/>
            <person name="Mitreva M."/>
            <person name="Roeseler W."/>
            <person name="Tian H."/>
            <person name="Witte H."/>
            <person name="Yang S.P."/>
            <person name="Wilson R.K."/>
            <person name="Sommer R.J."/>
        </authorList>
    </citation>
    <scope>NUCLEOTIDE SEQUENCE [LARGE SCALE GENOMIC DNA]</scope>
    <source>
        <strain evidence="2">PS312</strain>
    </source>
</reference>
<evidence type="ECO:0000313" key="2">
    <source>
        <dbReference type="Proteomes" id="UP000005239"/>
    </source>
</evidence>
<dbReference type="AlphaFoldDB" id="A0A2A6BTX2"/>
<evidence type="ECO:0000313" key="1">
    <source>
        <dbReference type="EnsemblMetazoa" id="PPA31511.1"/>
    </source>
</evidence>
<proteinExistence type="predicted"/>
<dbReference type="InterPro" id="IPR019421">
    <property type="entry name" value="7TM_GPCR_serpentine_rcpt_Srd"/>
</dbReference>
<keyword evidence="2" id="KW-1185">Reference proteome</keyword>
<organism evidence="1 2">
    <name type="scientific">Pristionchus pacificus</name>
    <name type="common">Parasitic nematode worm</name>
    <dbReference type="NCBI Taxonomy" id="54126"/>
    <lineage>
        <taxon>Eukaryota</taxon>
        <taxon>Metazoa</taxon>
        <taxon>Ecdysozoa</taxon>
        <taxon>Nematoda</taxon>
        <taxon>Chromadorea</taxon>
        <taxon>Rhabditida</taxon>
        <taxon>Rhabditina</taxon>
        <taxon>Diplogasteromorpha</taxon>
        <taxon>Diplogasteroidea</taxon>
        <taxon>Neodiplogasteridae</taxon>
        <taxon>Pristionchus</taxon>
    </lineage>
</organism>
<accession>A0A2A6BTX2</accession>
<sequence>FIGFYSAGATNFTFFLSIFYRLHVVRHRAFSVKKMAFLVALIPLLIALGSSKYGLPSLHFAHSLTGQRGKRVCEMKRRRPVFRTLAVRTTANHPGNHVATFISIVIMFIVMLLGTHAARWWILRRVGLIKQHSEATVTFHRGFINALTCEGYLILFSFYSLIAFILITERAVQNGFLESTVFLAHSMQFSLTPLFVIHFVNPLK</sequence>
<name>A0A2A6BTX2_PRIPA</name>
<accession>A0A8R1YLY9</accession>